<name>A0A1F7YW55_9BACT</name>
<keyword evidence="2" id="KW-0732">Signal</keyword>
<feature type="signal peptide" evidence="2">
    <location>
        <begin position="1"/>
        <end position="28"/>
    </location>
</feature>
<evidence type="ECO:0000313" key="4">
    <source>
        <dbReference type="Proteomes" id="UP000178870"/>
    </source>
</evidence>
<protein>
    <recommendedName>
        <fullName evidence="5">DUF5667 domain-containing protein</fullName>
    </recommendedName>
</protein>
<accession>A0A1F7YW55</accession>
<comment type="caution">
    <text evidence="3">The sequence shown here is derived from an EMBL/GenBank/DDBJ whole genome shotgun (WGS) entry which is preliminary data.</text>
</comment>
<keyword evidence="1" id="KW-0175">Coiled coil</keyword>
<dbReference type="EMBL" id="MGGP01000024">
    <property type="protein sequence ID" value="OGM31511.1"/>
    <property type="molecule type" value="Genomic_DNA"/>
</dbReference>
<evidence type="ECO:0000256" key="2">
    <source>
        <dbReference type="SAM" id="SignalP"/>
    </source>
</evidence>
<dbReference type="Proteomes" id="UP000178870">
    <property type="component" value="Unassembled WGS sequence"/>
</dbReference>
<dbReference type="AlphaFoldDB" id="A0A1F7YW55"/>
<sequence>MKKKIFLSSVVMTGLLAVGAIGILPASAQEATDYPTIIQKLADRFGLNVEEVQDVFEEERAEHHAQMLDSFEDRLSQAVTDGKITEEQKQAILNKHEELTAKMEELRNQNISRDEMHEQMRAYREELKTWAEEQGIEFTFMARFGDHHHGGMFLEKLD</sequence>
<organism evidence="3 4">
    <name type="scientific">Candidatus Woesebacteria bacterium RIFCSPHIGHO2_01_FULL_44_21</name>
    <dbReference type="NCBI Taxonomy" id="1802503"/>
    <lineage>
        <taxon>Bacteria</taxon>
        <taxon>Candidatus Woeseibacteriota</taxon>
    </lineage>
</organism>
<feature type="coiled-coil region" evidence="1">
    <location>
        <begin position="89"/>
        <end position="133"/>
    </location>
</feature>
<proteinExistence type="predicted"/>
<feature type="chain" id="PRO_5009533837" description="DUF5667 domain-containing protein" evidence="2">
    <location>
        <begin position="29"/>
        <end position="158"/>
    </location>
</feature>
<evidence type="ECO:0000256" key="1">
    <source>
        <dbReference type="SAM" id="Coils"/>
    </source>
</evidence>
<evidence type="ECO:0008006" key="5">
    <source>
        <dbReference type="Google" id="ProtNLM"/>
    </source>
</evidence>
<evidence type="ECO:0000313" key="3">
    <source>
        <dbReference type="EMBL" id="OGM31511.1"/>
    </source>
</evidence>
<reference evidence="3 4" key="1">
    <citation type="journal article" date="2016" name="Nat. Commun.">
        <title>Thousands of microbial genomes shed light on interconnected biogeochemical processes in an aquifer system.</title>
        <authorList>
            <person name="Anantharaman K."/>
            <person name="Brown C.T."/>
            <person name="Hug L.A."/>
            <person name="Sharon I."/>
            <person name="Castelle C.J."/>
            <person name="Probst A.J."/>
            <person name="Thomas B.C."/>
            <person name="Singh A."/>
            <person name="Wilkins M.J."/>
            <person name="Karaoz U."/>
            <person name="Brodie E.L."/>
            <person name="Williams K.H."/>
            <person name="Hubbard S.S."/>
            <person name="Banfield J.F."/>
        </authorList>
    </citation>
    <scope>NUCLEOTIDE SEQUENCE [LARGE SCALE GENOMIC DNA]</scope>
</reference>
<gene>
    <name evidence="3" type="ORF">A2803_02120</name>
</gene>